<gene>
    <name evidence="1" type="ORF">HMPREF9455_04134</name>
</gene>
<evidence type="ECO:0008006" key="3">
    <source>
        <dbReference type="Google" id="ProtNLM"/>
    </source>
</evidence>
<dbReference type="RefSeq" id="WP_006801670.1">
    <property type="nucleotide sequence ID" value="NZ_GL891997.1"/>
</dbReference>
<sequence>MYKLFVGFRKLGEFPTIAEAKQYAHDMKEAGVFTLLGNGYYRDSWYISESDINLK</sequence>
<keyword evidence="2" id="KW-1185">Reference proteome</keyword>
<accession>F5J467</accession>
<dbReference type="AlphaFoldDB" id="F5J467"/>
<name>F5J467_9BACT</name>
<protein>
    <recommendedName>
        <fullName evidence="3">SPOR domain-containing protein</fullName>
    </recommendedName>
</protein>
<dbReference type="EMBL" id="ADLV01000059">
    <property type="protein sequence ID" value="EGJ99482.1"/>
    <property type="molecule type" value="Genomic_DNA"/>
</dbReference>
<dbReference type="HOGENOM" id="CLU_208996_0_0_10"/>
<evidence type="ECO:0000313" key="2">
    <source>
        <dbReference type="Proteomes" id="UP000004913"/>
    </source>
</evidence>
<comment type="caution">
    <text evidence="1">The sequence shown here is derived from an EMBL/GenBank/DDBJ whole genome shotgun (WGS) entry which is preliminary data.</text>
</comment>
<dbReference type="STRING" id="742766.HMPREF9455_04134"/>
<evidence type="ECO:0000313" key="1">
    <source>
        <dbReference type="EMBL" id="EGJ99482.1"/>
    </source>
</evidence>
<reference evidence="1 2" key="1">
    <citation type="submission" date="2011-04" db="EMBL/GenBank/DDBJ databases">
        <title>The Genome Sequence of Dysgonomonas gadei ATCC BAA-286.</title>
        <authorList>
            <consortium name="The Broad Institute Genome Sequencing Platform"/>
            <person name="Earl A."/>
            <person name="Ward D."/>
            <person name="Feldgarden M."/>
            <person name="Gevers D."/>
            <person name="Pudlo N."/>
            <person name="Martens E."/>
            <person name="Allen-Vercoe E."/>
            <person name="Young S.K."/>
            <person name="Zeng Q."/>
            <person name="Gargeya S."/>
            <person name="Fitzgerald M."/>
            <person name="Haas B."/>
            <person name="Abouelleil A."/>
            <person name="Alvarado L."/>
            <person name="Arachchi H.M."/>
            <person name="Berlin A."/>
            <person name="Brown A."/>
            <person name="Chapman S.B."/>
            <person name="Chen Z."/>
            <person name="Dunbar C."/>
            <person name="Freedman E."/>
            <person name="Gearin G."/>
            <person name="Gellesch M."/>
            <person name="Goldberg J."/>
            <person name="Griggs A."/>
            <person name="Gujja S."/>
            <person name="Heiman D."/>
            <person name="Howarth C."/>
            <person name="Larson L."/>
            <person name="Lui A."/>
            <person name="MacDonald P.J.P."/>
            <person name="Mehta T."/>
            <person name="Montmayeur A."/>
            <person name="Murphy C."/>
            <person name="Neiman D."/>
            <person name="Pearson M."/>
            <person name="Priest M."/>
            <person name="Roberts A."/>
            <person name="Saif S."/>
            <person name="Shea T."/>
            <person name="Shenoy N."/>
            <person name="Sisk P."/>
            <person name="Stolte C."/>
            <person name="Sykes S."/>
            <person name="Yandava C."/>
            <person name="Wortman J."/>
            <person name="Nusbaum C."/>
            <person name="Birren B."/>
        </authorList>
    </citation>
    <scope>NUCLEOTIDE SEQUENCE [LARGE SCALE GENOMIC DNA]</scope>
    <source>
        <strain evidence="1 2">ATCC BAA-286</strain>
    </source>
</reference>
<dbReference type="Proteomes" id="UP000004913">
    <property type="component" value="Unassembled WGS sequence"/>
</dbReference>
<proteinExistence type="predicted"/>
<organism evidence="1 2">
    <name type="scientific">Dysgonomonas gadei ATCC BAA-286</name>
    <dbReference type="NCBI Taxonomy" id="742766"/>
    <lineage>
        <taxon>Bacteria</taxon>
        <taxon>Pseudomonadati</taxon>
        <taxon>Bacteroidota</taxon>
        <taxon>Bacteroidia</taxon>
        <taxon>Bacteroidales</taxon>
        <taxon>Dysgonomonadaceae</taxon>
        <taxon>Dysgonomonas</taxon>
    </lineage>
</organism>